<accession>O87061</accession>
<protein>
    <submittedName>
        <fullName evidence="1">Z58f protein</fullName>
    </submittedName>
</protein>
<dbReference type="AlphaFoldDB" id="O87061"/>
<proteinExistence type="predicted"/>
<organism evidence="1">
    <name type="scientific">Vibrio cholerae</name>
    <dbReference type="NCBI Taxonomy" id="666"/>
    <lineage>
        <taxon>Bacteria</taxon>
        <taxon>Pseudomonadati</taxon>
        <taxon>Pseudomonadota</taxon>
        <taxon>Gammaproteobacteria</taxon>
        <taxon>Vibrionales</taxon>
        <taxon>Vibrionaceae</taxon>
        <taxon>Vibrio</taxon>
    </lineage>
</organism>
<dbReference type="EMBL" id="AJ231117">
    <property type="protein sequence ID" value="CAA13159.1"/>
    <property type="molecule type" value="Genomic_DNA"/>
</dbReference>
<gene>
    <name evidence="1" type="primary">z58f</name>
</gene>
<reference evidence="1" key="1">
    <citation type="submission" date="1998-07" db="EMBL/GenBank/DDBJ databases">
        <authorList>
            <person name="Fallarino A."/>
        </authorList>
    </citation>
    <scope>NUCLEOTIDE SEQUENCE</scope>
    <source>
        <strain evidence="1">Z17561</strain>
    </source>
</reference>
<sequence length="119" mass="13790">MFQACEMLLLKCELVSNGQETWESMFDDLQDKSIDILAPITVSQQRKNSLTSVKATTTHKRFWSNVNTIKTMCIAMCLSWWLNVLASSKTIFLKSCYSRCCRTRSCSATQVRKRKFKPY</sequence>
<evidence type="ECO:0000313" key="1">
    <source>
        <dbReference type="EMBL" id="CAA13159.1"/>
    </source>
</evidence>
<name>O87061_VIBCL</name>